<dbReference type="CDD" id="cd06225">
    <property type="entry name" value="HAMP"/>
    <property type="match status" value="1"/>
</dbReference>
<sequence length="715" mass="79162">MHLQSRSMRLTGSERRWLPWFGKTGKLAMGWSCFLNRKVYASVESIFEGIAGTRKKILMQWAESQWGHLGSLAEVLASDFPEVPQARLVAKRRQAPDFSELFVIDAQGTVLASTHAARLGARDLLPQAVMAGQQAPFLHGPYVDRATGSIGPSTSKFHDDVTLMFYQPIRREGRVLGCLCGRVPNDVLGDLIQREAGHVYPESGDNYLFMVESRFDPMIQPGTALSRSRFEDDTFSYGENLKGGVHTPWGTVQVKAHTELELRFTDPATRELHPGVRETIRQGENLFVTYPGYSDYRHVPVIGKGVTFQMPGSPDRWGMMCEGDLEEVYRRRSISFRLMRWYLGVTLSLWLANVLLTRFSGLTPLMAQVATGALFVMGGAIFYRFGTASLSRRLDEMTDVIRTIAEGEGNLRQRLDSKRFKADETGEMGRWINSFIDNLDGIVGQVIQVAEEVRETNHQMLDRNQAASVSSLQVLAAIETMLDTLRDQMREIESASGTASAMQTAMDEVVHNAQAQFAVVRGKTQGIRNAIEESARSIRALQQRSEEIGKIAGVINDIADQTNLLALNAAIEAARAGEQGRGFAVVADEVRKLAERTTEATRHIHEMIGNVQGEARQAVTVMENGMQGVEDGLRMAEETAGNHTDIEQVVQRMNAVIQTIAKGSEAQNRSARDTAEITAGMQGVVDDLRQSADQVQVTAGKLQRLVGQFQVSRVA</sequence>
<dbReference type="PROSITE" id="PS50885">
    <property type="entry name" value="HAMP"/>
    <property type="match status" value="1"/>
</dbReference>
<comment type="similarity">
    <text evidence="2">Belongs to the methyl-accepting chemotaxis (MCP) protein family.</text>
</comment>
<keyword evidence="4" id="KW-0472">Membrane</keyword>
<dbReference type="Gene3D" id="3.30.450.20">
    <property type="entry name" value="PAS domain"/>
    <property type="match status" value="1"/>
</dbReference>
<evidence type="ECO:0000259" key="5">
    <source>
        <dbReference type="PROSITE" id="PS50111"/>
    </source>
</evidence>
<dbReference type="Pfam" id="PF00015">
    <property type="entry name" value="MCPsignal"/>
    <property type="match status" value="1"/>
</dbReference>
<evidence type="ECO:0000313" key="7">
    <source>
        <dbReference type="EMBL" id="MEK8089651.1"/>
    </source>
</evidence>
<keyword evidence="1 3" id="KW-0807">Transducer</keyword>
<dbReference type="SMART" id="SM00283">
    <property type="entry name" value="MA"/>
    <property type="match status" value="1"/>
</dbReference>
<keyword evidence="4" id="KW-0812">Transmembrane</keyword>
<evidence type="ECO:0000313" key="8">
    <source>
        <dbReference type="Proteomes" id="UP001446205"/>
    </source>
</evidence>
<dbReference type="EMBL" id="JBBPCO010000006">
    <property type="protein sequence ID" value="MEK8089651.1"/>
    <property type="molecule type" value="Genomic_DNA"/>
</dbReference>
<dbReference type="PANTHER" id="PTHR32089:SF112">
    <property type="entry name" value="LYSOZYME-LIKE PROTEIN-RELATED"/>
    <property type="match status" value="1"/>
</dbReference>
<comment type="caution">
    <text evidence="7">The sequence shown here is derived from an EMBL/GenBank/DDBJ whole genome shotgun (WGS) entry which is preliminary data.</text>
</comment>
<keyword evidence="4" id="KW-1133">Transmembrane helix</keyword>
<keyword evidence="8" id="KW-1185">Reference proteome</keyword>
<dbReference type="SUPFAM" id="SSF58104">
    <property type="entry name" value="Methyl-accepting chemotaxis protein (MCP) signaling domain"/>
    <property type="match status" value="1"/>
</dbReference>
<evidence type="ECO:0000259" key="6">
    <source>
        <dbReference type="PROSITE" id="PS50885"/>
    </source>
</evidence>
<feature type="domain" description="HAMP" evidence="6">
    <location>
        <begin position="388"/>
        <end position="444"/>
    </location>
</feature>
<dbReference type="CDD" id="cd11386">
    <property type="entry name" value="MCP_signal"/>
    <property type="match status" value="1"/>
</dbReference>
<dbReference type="InterPro" id="IPR004089">
    <property type="entry name" value="MCPsignal_dom"/>
</dbReference>
<dbReference type="InterPro" id="IPR003660">
    <property type="entry name" value="HAMP_dom"/>
</dbReference>
<evidence type="ECO:0000256" key="3">
    <source>
        <dbReference type="PROSITE-ProRule" id="PRU00284"/>
    </source>
</evidence>
<dbReference type="PROSITE" id="PS50111">
    <property type="entry name" value="CHEMOTAXIS_TRANSDUC_2"/>
    <property type="match status" value="1"/>
</dbReference>
<feature type="transmembrane region" description="Helical" evidence="4">
    <location>
        <begin position="341"/>
        <end position="359"/>
    </location>
</feature>
<gene>
    <name evidence="7" type="ORF">WOB96_07710</name>
</gene>
<evidence type="ECO:0000256" key="2">
    <source>
        <dbReference type="ARBA" id="ARBA00029447"/>
    </source>
</evidence>
<dbReference type="PANTHER" id="PTHR32089">
    <property type="entry name" value="METHYL-ACCEPTING CHEMOTAXIS PROTEIN MCPB"/>
    <property type="match status" value="1"/>
</dbReference>
<dbReference type="Gene3D" id="1.10.287.950">
    <property type="entry name" value="Methyl-accepting chemotaxis protein"/>
    <property type="match status" value="1"/>
</dbReference>
<organism evidence="7 8">
    <name type="scientific">Thermithiobacillus plumbiphilus</name>
    <dbReference type="NCBI Taxonomy" id="1729899"/>
    <lineage>
        <taxon>Bacteria</taxon>
        <taxon>Pseudomonadati</taxon>
        <taxon>Pseudomonadota</taxon>
        <taxon>Acidithiobacillia</taxon>
        <taxon>Acidithiobacillales</taxon>
        <taxon>Thermithiobacillaceae</taxon>
        <taxon>Thermithiobacillus</taxon>
    </lineage>
</organism>
<feature type="domain" description="Methyl-accepting transducer" evidence="5">
    <location>
        <begin position="442"/>
        <end position="682"/>
    </location>
</feature>
<dbReference type="SMART" id="SM00304">
    <property type="entry name" value="HAMP"/>
    <property type="match status" value="1"/>
</dbReference>
<evidence type="ECO:0000256" key="1">
    <source>
        <dbReference type="ARBA" id="ARBA00023224"/>
    </source>
</evidence>
<name>A0ABU9D8D7_9PROT</name>
<dbReference type="Proteomes" id="UP001446205">
    <property type="component" value="Unassembled WGS sequence"/>
</dbReference>
<reference evidence="7 8" key="1">
    <citation type="submission" date="2024-04" db="EMBL/GenBank/DDBJ databases">
        <authorList>
            <person name="Abashina T."/>
            <person name="Shaikin A."/>
        </authorList>
    </citation>
    <scope>NUCLEOTIDE SEQUENCE [LARGE SCALE GENOMIC DNA]</scope>
    <source>
        <strain evidence="7 8">AAFK</strain>
    </source>
</reference>
<evidence type="ECO:0000256" key="4">
    <source>
        <dbReference type="SAM" id="Phobius"/>
    </source>
</evidence>
<accession>A0ABU9D8D7</accession>
<proteinExistence type="inferred from homology"/>
<dbReference type="RefSeq" id="WP_341370704.1">
    <property type="nucleotide sequence ID" value="NZ_JBBPCO010000006.1"/>
</dbReference>
<feature type="transmembrane region" description="Helical" evidence="4">
    <location>
        <begin position="365"/>
        <end position="383"/>
    </location>
</feature>
<protein>
    <submittedName>
        <fullName evidence="7">Methyl-accepting chemotaxis protein</fullName>
    </submittedName>
</protein>